<keyword evidence="8" id="KW-1185">Reference proteome</keyword>
<dbReference type="Pfam" id="PF01370">
    <property type="entry name" value="Epimerase"/>
    <property type="match status" value="1"/>
</dbReference>
<dbReference type="EMBL" id="BAAADE010000020">
    <property type="protein sequence ID" value="GAA0615849.1"/>
    <property type="molecule type" value="Genomic_DNA"/>
</dbReference>
<feature type="domain" description="NAD-dependent epimerase/dehydratase" evidence="6">
    <location>
        <begin position="10"/>
        <end position="220"/>
    </location>
</feature>
<dbReference type="Proteomes" id="UP001424441">
    <property type="component" value="Unassembled WGS sequence"/>
</dbReference>
<dbReference type="PANTHER" id="PTHR43725">
    <property type="entry name" value="UDP-GLUCOSE 4-EPIMERASE"/>
    <property type="match status" value="1"/>
</dbReference>
<dbReference type="InterPro" id="IPR036291">
    <property type="entry name" value="NAD(P)-bd_dom_sf"/>
</dbReference>
<evidence type="ECO:0000256" key="5">
    <source>
        <dbReference type="ARBA" id="ARBA00033067"/>
    </source>
</evidence>
<evidence type="ECO:0000256" key="3">
    <source>
        <dbReference type="ARBA" id="ARBA00018569"/>
    </source>
</evidence>
<evidence type="ECO:0000259" key="6">
    <source>
        <dbReference type="Pfam" id="PF01370"/>
    </source>
</evidence>
<dbReference type="Gene3D" id="3.40.50.720">
    <property type="entry name" value="NAD(P)-binding Rossmann-like Domain"/>
    <property type="match status" value="1"/>
</dbReference>
<proteinExistence type="inferred from homology"/>
<gene>
    <name evidence="7" type="ORF">GCM10008943_33500</name>
</gene>
<protein>
    <recommendedName>
        <fullName evidence="3">UDP-glucose 4-epimerase</fullName>
    </recommendedName>
    <alternativeName>
        <fullName evidence="5">Galactowaldenase</fullName>
    </alternativeName>
    <alternativeName>
        <fullName evidence="4">UDP-galactose 4-epimerase</fullName>
    </alternativeName>
</protein>
<comment type="similarity">
    <text evidence="2">Belongs to the NAD(P)-dependent epimerase/dehydratase family.</text>
</comment>
<evidence type="ECO:0000313" key="8">
    <source>
        <dbReference type="Proteomes" id="UP001424441"/>
    </source>
</evidence>
<dbReference type="SUPFAM" id="SSF51735">
    <property type="entry name" value="NAD(P)-binding Rossmann-fold domains"/>
    <property type="match status" value="1"/>
</dbReference>
<evidence type="ECO:0000256" key="4">
    <source>
        <dbReference type="ARBA" id="ARBA00031367"/>
    </source>
</evidence>
<evidence type="ECO:0000313" key="7">
    <source>
        <dbReference type="EMBL" id="GAA0615849.1"/>
    </source>
</evidence>
<sequence length="324" mass="35629">MVSPMKNKSVLIIGGSGFVGKHVVNTFLSASKQVTVLNRGNVALENVEQLIADRNDLKALENVLKGQQFDVVVDTNCYTPQQAQNLTRALQGVTGNIIVISSAAVYADSAIQPPFENEPTGGAAIWAEYGKEKSEMEEIYRSASDHYDQCIMLRPPYIFGADNSSDRETWFWARQAANKPILLPGKGDTQAQFIHVDDVANAIMHVSQSECRGFDVFNVADTAILTFSQLSTLLAQVAGLEDNQIAVGGAAGNASARSWFPFRDYPCLAAPDRIIDELGWKPKRSLYGHFKSTLNHYQLDLLAETMAPTETELLILKRLGYVKE</sequence>
<evidence type="ECO:0000256" key="2">
    <source>
        <dbReference type="ARBA" id="ARBA00007637"/>
    </source>
</evidence>
<comment type="caution">
    <text evidence="7">The sequence shown here is derived from an EMBL/GenBank/DDBJ whole genome shotgun (WGS) entry which is preliminary data.</text>
</comment>
<reference evidence="7 8" key="1">
    <citation type="journal article" date="2019" name="Int. J. Syst. Evol. Microbiol.">
        <title>The Global Catalogue of Microorganisms (GCM) 10K type strain sequencing project: providing services to taxonomists for standard genome sequencing and annotation.</title>
        <authorList>
            <consortium name="The Broad Institute Genomics Platform"/>
            <consortium name="The Broad Institute Genome Sequencing Center for Infectious Disease"/>
            <person name="Wu L."/>
            <person name="Ma J."/>
        </authorList>
    </citation>
    <scope>NUCLEOTIDE SEQUENCE [LARGE SCALE GENOMIC DNA]</scope>
    <source>
        <strain evidence="7 8">JCM 15115</strain>
    </source>
</reference>
<comment type="pathway">
    <text evidence="1">Carbohydrate metabolism; galactose metabolism.</text>
</comment>
<dbReference type="InterPro" id="IPR001509">
    <property type="entry name" value="Epimerase_deHydtase"/>
</dbReference>
<accession>A0ABN1GQ76</accession>
<evidence type="ECO:0000256" key="1">
    <source>
        <dbReference type="ARBA" id="ARBA00004947"/>
    </source>
</evidence>
<dbReference type="PANTHER" id="PTHR43725:SF32">
    <property type="entry name" value="NAD-DEPENDENT EPIMERASE_DEHYDRATASE DOMAIN-CONTAINING PROTEIN"/>
    <property type="match status" value="1"/>
</dbReference>
<organism evidence="7 8">
    <name type="scientific">Paenochrobactrum glaciei</name>
    <dbReference type="NCBI Taxonomy" id="486407"/>
    <lineage>
        <taxon>Bacteria</taxon>
        <taxon>Pseudomonadati</taxon>
        <taxon>Pseudomonadota</taxon>
        <taxon>Alphaproteobacteria</taxon>
        <taxon>Hyphomicrobiales</taxon>
        <taxon>Brucellaceae</taxon>
        <taxon>Paenochrobactrum</taxon>
    </lineage>
</organism>
<name>A0ABN1GQ76_9HYPH</name>